<comment type="caution">
    <text evidence="2">The sequence shown here is derived from an EMBL/GenBank/DDBJ whole genome shotgun (WGS) entry which is preliminary data.</text>
</comment>
<gene>
    <name evidence="2" type="ORF">N7493_011938</name>
</gene>
<dbReference type="EMBL" id="JAQJAN010000024">
    <property type="protein sequence ID" value="KAJ5700892.1"/>
    <property type="molecule type" value="Genomic_DNA"/>
</dbReference>
<dbReference type="Proteomes" id="UP001215712">
    <property type="component" value="Unassembled WGS sequence"/>
</dbReference>
<reference evidence="2" key="2">
    <citation type="submission" date="2023-01" db="EMBL/GenBank/DDBJ databases">
        <authorList>
            <person name="Petersen C."/>
        </authorList>
    </citation>
    <scope>NUCLEOTIDE SEQUENCE</scope>
    <source>
        <strain evidence="2">IBT 17514</strain>
    </source>
</reference>
<sequence length="470" mass="52014">MLGGFSSKNGPPSFAFPSSRPPQLTTKDWKHTVMEVKRLYLQRRYKQCAARCVELLNKAKPTVHPICKSFLSFYAAICYEFLGQAAHPYSVHKVTLLNSALEYFIQCGAALPAPIVLPRLSKADNDLPCPSTAPTPVTVDECLALFELPNHMSPQRDSVIAGISRLIDASLQRIDDPFSDSDEDDIEELLKLAMMTTSTSHSESISPSLPPITELARDSVKRRSLLPVPLSINKTIDDNASDTTVVTFKPASGNDTQTPSSSRVHPPRLPLKIIPSANLNTGPGRPSPSSSSFSSFSSPMSTVHPLSINRPRHETPNTSPLSDGLGKGTPSIALEKLSPVQAARIVRSNRGLAFLSEQITTSIEEIQTHIRRVQELHAIRRARKMQRAASFWSFDPITDSEDCEMGLGVESTIDEFGNLILKETKEQRLVRLRAEKWETVGLRSPRSTWKGARYYQDFCAMVMNEINMDS</sequence>
<organism evidence="2 3">
    <name type="scientific">Penicillium malachiteum</name>
    <dbReference type="NCBI Taxonomy" id="1324776"/>
    <lineage>
        <taxon>Eukaryota</taxon>
        <taxon>Fungi</taxon>
        <taxon>Dikarya</taxon>
        <taxon>Ascomycota</taxon>
        <taxon>Pezizomycotina</taxon>
        <taxon>Eurotiomycetes</taxon>
        <taxon>Eurotiomycetidae</taxon>
        <taxon>Eurotiales</taxon>
        <taxon>Aspergillaceae</taxon>
        <taxon>Penicillium</taxon>
    </lineage>
</organism>
<evidence type="ECO:0000313" key="3">
    <source>
        <dbReference type="Proteomes" id="UP001215712"/>
    </source>
</evidence>
<keyword evidence="3" id="KW-1185">Reference proteome</keyword>
<feature type="compositionally biased region" description="Low complexity" evidence="1">
    <location>
        <begin position="11"/>
        <end position="22"/>
    </location>
</feature>
<accession>A0AAD6H9Y3</accession>
<name>A0AAD6H9Y3_9EURO</name>
<feature type="compositionally biased region" description="Low complexity" evidence="1">
    <location>
        <begin position="287"/>
        <end position="299"/>
    </location>
</feature>
<proteinExistence type="predicted"/>
<feature type="compositionally biased region" description="Polar residues" evidence="1">
    <location>
        <begin position="1"/>
        <end position="10"/>
    </location>
</feature>
<dbReference type="AlphaFoldDB" id="A0AAD6H9Y3"/>
<feature type="region of interest" description="Disordered" evidence="1">
    <location>
        <begin position="1"/>
        <end position="22"/>
    </location>
</feature>
<evidence type="ECO:0000256" key="1">
    <source>
        <dbReference type="SAM" id="MobiDB-lite"/>
    </source>
</evidence>
<feature type="region of interest" description="Disordered" evidence="1">
    <location>
        <begin position="247"/>
        <end position="329"/>
    </location>
</feature>
<evidence type="ECO:0000313" key="2">
    <source>
        <dbReference type="EMBL" id="KAJ5700892.1"/>
    </source>
</evidence>
<feature type="compositionally biased region" description="Polar residues" evidence="1">
    <location>
        <begin position="253"/>
        <end position="263"/>
    </location>
</feature>
<reference evidence="2" key="1">
    <citation type="journal article" date="2023" name="IMA Fungus">
        <title>Comparative genomic study of the Penicillium genus elucidates a diverse pangenome and 15 lateral gene transfer events.</title>
        <authorList>
            <person name="Petersen C."/>
            <person name="Sorensen T."/>
            <person name="Nielsen M.R."/>
            <person name="Sondergaard T.E."/>
            <person name="Sorensen J.L."/>
            <person name="Fitzpatrick D.A."/>
            <person name="Frisvad J.C."/>
            <person name="Nielsen K.L."/>
        </authorList>
    </citation>
    <scope>NUCLEOTIDE SEQUENCE</scope>
    <source>
        <strain evidence="2">IBT 17514</strain>
    </source>
</reference>
<protein>
    <submittedName>
        <fullName evidence="2">Uncharacterized protein</fullName>
    </submittedName>
</protein>